<dbReference type="RefSeq" id="WP_148591746.1">
    <property type="nucleotide sequence ID" value="NZ_CP042997.1"/>
</dbReference>
<feature type="transmembrane region" description="Helical" evidence="1">
    <location>
        <begin position="208"/>
        <end position="233"/>
    </location>
</feature>
<dbReference type="EMBL" id="CP042997">
    <property type="protein sequence ID" value="QEH32505.1"/>
    <property type="molecule type" value="Genomic_DNA"/>
</dbReference>
<reference evidence="2 3" key="1">
    <citation type="submission" date="2019-08" db="EMBL/GenBank/DDBJ databases">
        <title>Deep-cultivation of Planctomycetes and their phenomic and genomic characterization uncovers novel biology.</title>
        <authorList>
            <person name="Wiegand S."/>
            <person name="Jogler M."/>
            <person name="Boedeker C."/>
            <person name="Pinto D."/>
            <person name="Vollmers J."/>
            <person name="Rivas-Marin E."/>
            <person name="Kohn T."/>
            <person name="Peeters S.H."/>
            <person name="Heuer A."/>
            <person name="Rast P."/>
            <person name="Oberbeckmann S."/>
            <person name="Bunk B."/>
            <person name="Jeske O."/>
            <person name="Meyerdierks A."/>
            <person name="Storesund J.E."/>
            <person name="Kallscheuer N."/>
            <person name="Luecker S."/>
            <person name="Lage O.M."/>
            <person name="Pohl T."/>
            <person name="Merkel B.J."/>
            <person name="Hornburger P."/>
            <person name="Mueller R.-W."/>
            <person name="Bruemmer F."/>
            <person name="Labrenz M."/>
            <person name="Spormann A.M."/>
            <person name="Op den Camp H."/>
            <person name="Overmann J."/>
            <person name="Amann R."/>
            <person name="Jetten M.S.M."/>
            <person name="Mascher T."/>
            <person name="Medema M.H."/>
            <person name="Devos D.P."/>
            <person name="Kaster A.-K."/>
            <person name="Ovreas L."/>
            <person name="Rohde M."/>
            <person name="Galperin M.Y."/>
            <person name="Jogler C."/>
        </authorList>
    </citation>
    <scope>NUCLEOTIDE SEQUENCE [LARGE SCALE GENOMIC DNA]</scope>
    <source>
        <strain evidence="2 3">OJF2</strain>
    </source>
</reference>
<dbReference type="OrthoDB" id="268951at2"/>
<protein>
    <submittedName>
        <fullName evidence="2">Uncharacterized protein</fullName>
    </submittedName>
</protein>
<feature type="transmembrane region" description="Helical" evidence="1">
    <location>
        <begin position="178"/>
        <end position="196"/>
    </location>
</feature>
<keyword evidence="1" id="KW-0812">Transmembrane</keyword>
<keyword evidence="3" id="KW-1185">Reference proteome</keyword>
<gene>
    <name evidence="2" type="ORF">OJF2_09820</name>
</gene>
<organism evidence="2 3">
    <name type="scientific">Aquisphaera giovannonii</name>
    <dbReference type="NCBI Taxonomy" id="406548"/>
    <lineage>
        <taxon>Bacteria</taxon>
        <taxon>Pseudomonadati</taxon>
        <taxon>Planctomycetota</taxon>
        <taxon>Planctomycetia</taxon>
        <taxon>Isosphaerales</taxon>
        <taxon>Isosphaeraceae</taxon>
        <taxon>Aquisphaera</taxon>
    </lineage>
</organism>
<evidence type="ECO:0000313" key="2">
    <source>
        <dbReference type="EMBL" id="QEH32505.1"/>
    </source>
</evidence>
<dbReference type="KEGG" id="agv:OJF2_09820"/>
<keyword evidence="1" id="KW-0472">Membrane</keyword>
<evidence type="ECO:0000313" key="3">
    <source>
        <dbReference type="Proteomes" id="UP000324233"/>
    </source>
</evidence>
<feature type="transmembrane region" description="Helical" evidence="1">
    <location>
        <begin position="43"/>
        <end position="62"/>
    </location>
</feature>
<dbReference type="Proteomes" id="UP000324233">
    <property type="component" value="Chromosome"/>
</dbReference>
<feature type="transmembrane region" description="Helical" evidence="1">
    <location>
        <begin position="127"/>
        <end position="146"/>
    </location>
</feature>
<name>A0A5B9VXK4_9BACT</name>
<dbReference type="AlphaFoldDB" id="A0A5B9VXK4"/>
<keyword evidence="1" id="KW-1133">Transmembrane helix</keyword>
<sequence>MSRPSRTRMKRALVLILVAWQLSLTVLLTAAGAGDRLIGALAGMLWGLDLLWIGGCGLLSLYGRERVRSIFRRTGPLPGLKFTLLATGLALLEEVVTIAMTNCAPLFGCRVGEVYITASANYLDVVALHSVVVFIPQFAAWAWLLSRHAFRPFEVFLLFGLTGFLNEAMFSGPNPASLAQWILVYGLMVYLPAYAFPDLPGRRPVRWWMFPIAVVLPILAAIPLVFLLTAVIAPGHPQIHFPPIGER</sequence>
<accession>A0A5B9VXK4</accession>
<proteinExistence type="predicted"/>
<evidence type="ECO:0000256" key="1">
    <source>
        <dbReference type="SAM" id="Phobius"/>
    </source>
</evidence>